<evidence type="ECO:0008006" key="9">
    <source>
        <dbReference type="Google" id="ProtNLM"/>
    </source>
</evidence>
<dbReference type="InterPro" id="IPR032812">
    <property type="entry name" value="SbsA_Ig"/>
</dbReference>
<dbReference type="SUPFAM" id="SSF81296">
    <property type="entry name" value="E set domains"/>
    <property type="match status" value="1"/>
</dbReference>
<evidence type="ECO:0000256" key="3">
    <source>
        <dbReference type="SAM" id="SignalP"/>
    </source>
</evidence>
<evidence type="ECO:0000313" key="8">
    <source>
        <dbReference type="Proteomes" id="UP001501153"/>
    </source>
</evidence>
<proteinExistence type="predicted"/>
<dbReference type="Proteomes" id="UP001501153">
    <property type="component" value="Unassembled WGS sequence"/>
</dbReference>
<feature type="domain" description="IPT/TIG" evidence="4">
    <location>
        <begin position="504"/>
        <end position="571"/>
    </location>
</feature>
<dbReference type="SUPFAM" id="SSF69318">
    <property type="entry name" value="Integrin alpha N-terminal domain"/>
    <property type="match status" value="2"/>
</dbReference>
<dbReference type="Gene3D" id="2.60.40.10">
    <property type="entry name" value="Immunoglobulins"/>
    <property type="match status" value="1"/>
</dbReference>
<dbReference type="InterPro" id="IPR013517">
    <property type="entry name" value="FG-GAP"/>
</dbReference>
<feature type="domain" description="SbsA Ig-like" evidence="5">
    <location>
        <begin position="18"/>
        <end position="103"/>
    </location>
</feature>
<dbReference type="Pfam" id="PF01833">
    <property type="entry name" value="TIG"/>
    <property type="match status" value="1"/>
</dbReference>
<evidence type="ECO:0000259" key="4">
    <source>
        <dbReference type="Pfam" id="PF01833"/>
    </source>
</evidence>
<dbReference type="Gene3D" id="2.60.40.3710">
    <property type="match status" value="1"/>
</dbReference>
<protein>
    <recommendedName>
        <fullName evidence="9">T9SS type A sorting domain-containing protein</fullName>
    </recommendedName>
</protein>
<reference evidence="8" key="1">
    <citation type="journal article" date="2019" name="Int. J. Syst. Evol. Microbiol.">
        <title>The Global Catalogue of Microorganisms (GCM) 10K type strain sequencing project: providing services to taxonomists for standard genome sequencing and annotation.</title>
        <authorList>
            <consortium name="The Broad Institute Genomics Platform"/>
            <consortium name="The Broad Institute Genome Sequencing Center for Infectious Disease"/>
            <person name="Wu L."/>
            <person name="Ma J."/>
        </authorList>
    </citation>
    <scope>NUCLEOTIDE SEQUENCE [LARGE SCALE GENOMIC DNA]</scope>
    <source>
        <strain evidence="8">JCM 17923</strain>
    </source>
</reference>
<keyword evidence="8" id="KW-1185">Reference proteome</keyword>
<feature type="region of interest" description="Disordered" evidence="2">
    <location>
        <begin position="56"/>
        <end position="76"/>
    </location>
</feature>
<dbReference type="InterPro" id="IPR014756">
    <property type="entry name" value="Ig_E-set"/>
</dbReference>
<dbReference type="EMBL" id="BAABGZ010000027">
    <property type="protein sequence ID" value="GAA4358634.1"/>
    <property type="molecule type" value="Genomic_DNA"/>
</dbReference>
<comment type="caution">
    <text evidence="7">The sequence shown here is derived from an EMBL/GenBank/DDBJ whole genome shotgun (WGS) entry which is preliminary data.</text>
</comment>
<dbReference type="RefSeq" id="WP_345236344.1">
    <property type="nucleotide sequence ID" value="NZ_BAABGZ010000027.1"/>
</dbReference>
<dbReference type="Pfam" id="PF13205">
    <property type="entry name" value="Big_5"/>
    <property type="match status" value="1"/>
</dbReference>
<evidence type="ECO:0000313" key="7">
    <source>
        <dbReference type="EMBL" id="GAA4358634.1"/>
    </source>
</evidence>
<dbReference type="InterPro" id="IPR026444">
    <property type="entry name" value="Secre_tail"/>
</dbReference>
<dbReference type="InterPro" id="IPR013783">
    <property type="entry name" value="Ig-like_fold"/>
</dbReference>
<dbReference type="InterPro" id="IPR002909">
    <property type="entry name" value="IPT_dom"/>
</dbReference>
<feature type="signal peptide" evidence="3">
    <location>
        <begin position="1"/>
        <end position="19"/>
    </location>
</feature>
<feature type="region of interest" description="Disordered" evidence="2">
    <location>
        <begin position="237"/>
        <end position="259"/>
    </location>
</feature>
<dbReference type="NCBIfam" id="TIGR04183">
    <property type="entry name" value="Por_Secre_tail"/>
    <property type="match status" value="1"/>
</dbReference>
<keyword evidence="1 3" id="KW-0732">Signal</keyword>
<dbReference type="PANTHER" id="PTHR46580">
    <property type="entry name" value="SENSOR KINASE-RELATED"/>
    <property type="match status" value="1"/>
</dbReference>
<feature type="compositionally biased region" description="Polar residues" evidence="2">
    <location>
        <begin position="237"/>
        <end position="255"/>
    </location>
</feature>
<feature type="domain" description="Secretion system C-terminal sorting" evidence="6">
    <location>
        <begin position="596"/>
        <end position="668"/>
    </location>
</feature>
<evidence type="ECO:0000259" key="6">
    <source>
        <dbReference type="Pfam" id="PF18962"/>
    </source>
</evidence>
<gene>
    <name evidence="7" type="ORF">GCM10023185_24530</name>
</gene>
<sequence length="669" mass="68401">MKHAILVWSLLPLTTLAQAPTLTATTPARNAVAAPRLSPVTLTFSGPVTGAADLRVHGSQWRGQRSGTASGDGTSTLRFQPRQAFAPGEQVNVTVPATVRGSGSSGLPLASGQVLAFQAASGPATGTFQPRPIIGDIYGSSTGYYDPQLVDVNNDGKLDFLQTDAVSSQNRVLIYLGDGQGGFASPLSTYVGSEPFSLAAADFNNDGNLDLMTSGWNGAVGRYVTAIALGNGQGQFTPRTTLPTSQGLSTSNGLAQSPRAADLNGDGYLDVAFLEHAPGASGPGTTAHTSLLVGMGDGQGNFTRLPDRPLPWAGTGGARFRLADLNNDGRLDLLYHDPNNQFGAYLGNGQGGFAATPVVTPGIIPQLLVDFTGDGVLDALSISNLDARIHAGNGQGGFATTGTLAFTLPRAVHSLTTGDVDGDGDLDVLTSAQVPNPGGGFTREARVWMNGGSATFTAGVVTTAAYGPITTGDVNNDGTLDMVILDTYSGYISVQLNAPLATAPTMSSFSPTAGGASSLVTVTGTNFTGATAVLVGGVPITTFTVVNATTITFLMPAPTPAGLITVMTPTGQASSNRPFLLATATRASANALPVQLFPNPASSEVRVLLPASGSLQAAFYNALGQCVRTTTQPAPVAEARLDLHGLAPGLYTLRLQQGGRTATQQLVVE</sequence>
<evidence type="ECO:0000256" key="2">
    <source>
        <dbReference type="SAM" id="MobiDB-lite"/>
    </source>
</evidence>
<feature type="compositionally biased region" description="Polar residues" evidence="2">
    <location>
        <begin position="61"/>
        <end position="76"/>
    </location>
</feature>
<name>A0ABP8IH81_9BACT</name>
<evidence type="ECO:0000259" key="5">
    <source>
        <dbReference type="Pfam" id="PF13205"/>
    </source>
</evidence>
<dbReference type="Gene3D" id="2.130.10.130">
    <property type="entry name" value="Integrin alpha, N-terminal"/>
    <property type="match status" value="1"/>
</dbReference>
<dbReference type="CDD" id="cd00102">
    <property type="entry name" value="IPT"/>
    <property type="match status" value="1"/>
</dbReference>
<organism evidence="7 8">
    <name type="scientific">Hymenobacter saemangeumensis</name>
    <dbReference type="NCBI Taxonomy" id="1084522"/>
    <lineage>
        <taxon>Bacteria</taxon>
        <taxon>Pseudomonadati</taxon>
        <taxon>Bacteroidota</taxon>
        <taxon>Cytophagia</taxon>
        <taxon>Cytophagales</taxon>
        <taxon>Hymenobacteraceae</taxon>
        <taxon>Hymenobacter</taxon>
    </lineage>
</organism>
<evidence type="ECO:0000256" key="1">
    <source>
        <dbReference type="ARBA" id="ARBA00022729"/>
    </source>
</evidence>
<dbReference type="InterPro" id="IPR028994">
    <property type="entry name" value="Integrin_alpha_N"/>
</dbReference>
<feature type="chain" id="PRO_5045911518" description="T9SS type A sorting domain-containing protein" evidence="3">
    <location>
        <begin position="20"/>
        <end position="669"/>
    </location>
</feature>
<dbReference type="Pfam" id="PF13517">
    <property type="entry name" value="FG-GAP_3"/>
    <property type="match status" value="3"/>
</dbReference>
<dbReference type="Pfam" id="PF18962">
    <property type="entry name" value="Por_Secre_tail"/>
    <property type="match status" value="1"/>
</dbReference>
<accession>A0ABP8IH81</accession>